<reference evidence="1 2" key="1">
    <citation type="submission" date="2024-03" db="EMBL/GenBank/DDBJ databases">
        <title>Mouse gut bacterial collection (mGBC) of GemPharmatech.</title>
        <authorList>
            <person name="He Y."/>
            <person name="Dong L."/>
            <person name="Wu D."/>
            <person name="Gao X."/>
            <person name="Lin Z."/>
        </authorList>
    </citation>
    <scope>NUCLEOTIDE SEQUENCE [LARGE SCALE GENOMIC DNA]</scope>
    <source>
        <strain evidence="1 2">20-218</strain>
    </source>
</reference>
<keyword evidence="2" id="KW-1185">Reference proteome</keyword>
<protein>
    <recommendedName>
        <fullName evidence="3">Phage protein</fullName>
    </recommendedName>
</protein>
<proteinExistence type="predicted"/>
<sequence length="49" mass="5892">MVFEVMETIKGKKTKTVKTKFDKREDALKYAEASHHRTEIYQVEYRKKA</sequence>
<evidence type="ECO:0000313" key="2">
    <source>
        <dbReference type="Proteomes" id="UP001565242"/>
    </source>
</evidence>
<name>A0ABV4D8U0_9LACT</name>
<dbReference type="RefSeq" id="WP_251713409.1">
    <property type="nucleotide sequence ID" value="NZ_JBCLSQ010000015.1"/>
</dbReference>
<dbReference type="Proteomes" id="UP001565242">
    <property type="component" value="Unassembled WGS sequence"/>
</dbReference>
<evidence type="ECO:0008006" key="3">
    <source>
        <dbReference type="Google" id="ProtNLM"/>
    </source>
</evidence>
<organism evidence="1 2">
    <name type="scientific">Lactococcus muris</name>
    <dbReference type="NCBI Taxonomy" id="2941330"/>
    <lineage>
        <taxon>Bacteria</taxon>
        <taxon>Bacillati</taxon>
        <taxon>Bacillota</taxon>
        <taxon>Bacilli</taxon>
        <taxon>Lactobacillales</taxon>
        <taxon>Streptococcaceae</taxon>
        <taxon>Lactococcus</taxon>
    </lineage>
</organism>
<accession>A0ABV4D8U0</accession>
<dbReference type="EMBL" id="JBCLSQ010000015">
    <property type="protein sequence ID" value="MEY8538171.1"/>
    <property type="molecule type" value="Genomic_DNA"/>
</dbReference>
<comment type="caution">
    <text evidence="1">The sequence shown here is derived from an EMBL/GenBank/DDBJ whole genome shotgun (WGS) entry which is preliminary data.</text>
</comment>
<evidence type="ECO:0000313" key="1">
    <source>
        <dbReference type="EMBL" id="MEY8538171.1"/>
    </source>
</evidence>
<gene>
    <name evidence="1" type="ORF">AALM99_06920</name>
</gene>